<dbReference type="OMA" id="QVENYAK"/>
<keyword evidence="2" id="KW-1185">Reference proteome</keyword>
<sequence length="686" mass="80367">MQQICDFHLRFIKQVCCENQCSSKLLCDECIKSSNDHAGHRLVDLQQFMNLAEQFLKGGYPEVVLYGADLNTKTKIYVSNTQNIKQDMQAQYVKILEDQIQKYINQLVDGIKQGKKMIIEFVNQIIDESFSSAVLNNRECSHMIVKGVLQAFEQKISTKDGNNLLYRLHTGQLEKDYYEKKIQGLVELFQTHLKQILEPLGNQVENYAKQFLQQMEKVKVSVKNEHFNLNRTNMIAKQFKIKDMVIDQNLQLKVEQPNYVSRKHNVSLPPPLQNESEYQNIFKLKTARIPKQRKLELLKSLDFMHHTARSDSNLQTISQITPQKAKLDNAGQDLKRIMVVNSIHQNLLDVISIQGNICITSGKEGTLNLFTIQIDGTDISIVNQHQIKPHQELRDVEVCQTPGMFLTVGRNIKVTNEKYVDLGYIVKLFLFQDIKDIELLTEFRDLHNQPIEKLKFITENYIRTRIEYSKFSNELEFASQTVDTIKVWKFSFDSSKIYEGEMQEIYKVEVKQQIIKSIEFCSSDYLILTTKQNYSIYYKTSLIKQQVQGKDFIVKSKVINNNRVLILSSQGVITILDMQKIKNNDKSFEPQKINIKKYLRLILFEKEEKEVEFIDCIQINQKFLVFMHSTVYDHFLTLNKNFDIENRFRYPPSEIRLLRQLEFDKYNFIISVEGKNDFGIWNIVLK</sequence>
<comment type="caution">
    <text evidence="1">The sequence shown here is derived from an EMBL/GenBank/DDBJ whole genome shotgun (WGS) entry which is preliminary data.</text>
</comment>
<dbReference type="OrthoDB" id="284873at2759"/>
<dbReference type="Proteomes" id="UP000683925">
    <property type="component" value="Unassembled WGS sequence"/>
</dbReference>
<protein>
    <submittedName>
        <fullName evidence="1">Uncharacterized protein</fullName>
    </submittedName>
</protein>
<reference evidence="1" key="1">
    <citation type="submission" date="2021-01" db="EMBL/GenBank/DDBJ databases">
        <authorList>
            <consortium name="Genoscope - CEA"/>
            <person name="William W."/>
        </authorList>
    </citation>
    <scope>NUCLEOTIDE SEQUENCE</scope>
</reference>
<dbReference type="AlphaFoldDB" id="A0A8S1VW72"/>
<gene>
    <name evidence="1" type="ORF">POCTA_138.1.T0750022</name>
</gene>
<dbReference type="EMBL" id="CAJJDP010000074">
    <property type="protein sequence ID" value="CAD8180425.1"/>
    <property type="molecule type" value="Genomic_DNA"/>
</dbReference>
<name>A0A8S1VW72_PAROT</name>
<proteinExistence type="predicted"/>
<evidence type="ECO:0000313" key="1">
    <source>
        <dbReference type="EMBL" id="CAD8180425.1"/>
    </source>
</evidence>
<evidence type="ECO:0000313" key="2">
    <source>
        <dbReference type="Proteomes" id="UP000683925"/>
    </source>
</evidence>
<organism evidence="1 2">
    <name type="scientific">Paramecium octaurelia</name>
    <dbReference type="NCBI Taxonomy" id="43137"/>
    <lineage>
        <taxon>Eukaryota</taxon>
        <taxon>Sar</taxon>
        <taxon>Alveolata</taxon>
        <taxon>Ciliophora</taxon>
        <taxon>Intramacronucleata</taxon>
        <taxon>Oligohymenophorea</taxon>
        <taxon>Peniculida</taxon>
        <taxon>Parameciidae</taxon>
        <taxon>Paramecium</taxon>
    </lineage>
</organism>
<accession>A0A8S1VW72</accession>